<organism evidence="1 2">
    <name type="scientific">Shewanella benthica</name>
    <dbReference type="NCBI Taxonomy" id="43661"/>
    <lineage>
        <taxon>Bacteria</taxon>
        <taxon>Pseudomonadati</taxon>
        <taxon>Pseudomonadota</taxon>
        <taxon>Gammaproteobacteria</taxon>
        <taxon>Alteromonadales</taxon>
        <taxon>Shewanellaceae</taxon>
        <taxon>Shewanella</taxon>
    </lineage>
</organism>
<dbReference type="EMBL" id="LS483452">
    <property type="protein sequence ID" value="SQH75003.1"/>
    <property type="molecule type" value="Genomic_DNA"/>
</dbReference>
<evidence type="ECO:0000313" key="1">
    <source>
        <dbReference type="EMBL" id="SQH75003.1"/>
    </source>
</evidence>
<reference evidence="2" key="1">
    <citation type="submission" date="2018-06" db="EMBL/GenBank/DDBJ databases">
        <authorList>
            <person name="Cea G.-C."/>
            <person name="William W."/>
        </authorList>
    </citation>
    <scope>NUCLEOTIDE SEQUENCE [LARGE SCALE GENOMIC DNA]</scope>
    <source>
        <strain evidence="2">DB21MT-2</strain>
    </source>
</reference>
<dbReference type="Proteomes" id="UP000250123">
    <property type="component" value="Chromosome SHEWBE"/>
</dbReference>
<proteinExistence type="predicted"/>
<dbReference type="AlphaFoldDB" id="A0A330M0S1"/>
<sequence>MSETEVGLEYCSSKIKRSKVEIFNNITNPKAWLHKRLHLNTCT</sequence>
<dbReference type="KEGG" id="sbk:SHEWBE_1034"/>
<accession>A0A330M0S1</accession>
<protein>
    <submittedName>
        <fullName evidence="1">Uncharacterized protein</fullName>
    </submittedName>
</protein>
<gene>
    <name evidence="1" type="ORF">SHEWBE_1034</name>
</gene>
<evidence type="ECO:0000313" key="2">
    <source>
        <dbReference type="Proteomes" id="UP000250123"/>
    </source>
</evidence>
<name>A0A330M0S1_9GAMM</name>